<dbReference type="PROSITE" id="PS51625">
    <property type="entry name" value="SAM_MT_TRMB"/>
    <property type="match status" value="1"/>
</dbReference>
<dbReference type="PANTHER" id="PTHR23417:SF21">
    <property type="entry name" value="TRNA (GUANINE-N(7)-)-METHYLTRANSFERASE"/>
    <property type="match status" value="1"/>
</dbReference>
<evidence type="ECO:0000256" key="2">
    <source>
        <dbReference type="ARBA" id="ARBA00011977"/>
    </source>
</evidence>
<protein>
    <recommendedName>
        <fullName evidence="2">tRNA (guanine(46)-N(7))-methyltransferase</fullName>
        <ecNumber evidence="2">2.1.1.33</ecNumber>
    </recommendedName>
</protein>
<evidence type="ECO:0000256" key="6">
    <source>
        <dbReference type="ARBA" id="ARBA00022694"/>
    </source>
</evidence>
<dbReference type="Proteomes" id="UP000664859">
    <property type="component" value="Unassembled WGS sequence"/>
</dbReference>
<evidence type="ECO:0000313" key="7">
    <source>
        <dbReference type="EMBL" id="KAG5188584.1"/>
    </source>
</evidence>
<dbReference type="Gene3D" id="3.40.50.150">
    <property type="entry name" value="Vaccinia Virus protein VP39"/>
    <property type="match status" value="1"/>
</dbReference>
<comment type="catalytic activity">
    <reaction evidence="1">
        <text>guanosine(46) in tRNA + S-adenosyl-L-methionine = N(7)-methylguanosine(46) in tRNA + S-adenosyl-L-homocysteine</text>
        <dbReference type="Rhea" id="RHEA:42708"/>
        <dbReference type="Rhea" id="RHEA-COMP:10188"/>
        <dbReference type="Rhea" id="RHEA-COMP:10189"/>
        <dbReference type="ChEBI" id="CHEBI:57856"/>
        <dbReference type="ChEBI" id="CHEBI:59789"/>
        <dbReference type="ChEBI" id="CHEBI:74269"/>
        <dbReference type="ChEBI" id="CHEBI:74480"/>
        <dbReference type="EC" id="2.1.1.33"/>
    </reaction>
</comment>
<dbReference type="PANTHER" id="PTHR23417">
    <property type="entry name" value="3-DEOXY-D-MANNO-OCTULOSONIC-ACID TRANSFERASE/TRNA GUANINE-N 7 - -METHYLTRANSFERASE"/>
    <property type="match status" value="1"/>
</dbReference>
<keyword evidence="6" id="KW-0819">tRNA processing</keyword>
<accession>A0A835ZDY0</accession>
<keyword evidence="5" id="KW-0949">S-adenosyl-L-methionine</keyword>
<evidence type="ECO:0000256" key="3">
    <source>
        <dbReference type="ARBA" id="ARBA00022603"/>
    </source>
</evidence>
<sequence length="262" mass="29585">MHSLTKTEVAAAPEHRADIEKATLRRAESQPALQQHIDRLHRVGRRKLKARQHVNPLASSHQQPVQLVDGWYRKAFADTTKPLHLDIGCAYGRFCLDMATADPTRNYLGLDIRWPVVAVALCKATERTLDNCHFISCNANVNLERILGDVIAAGGVVERVSVQFPDPHFKTRNKKKRVLKPELVETIQQFLSPGGTLFMQGDIHEVQREMRLITRKVGTGLQDLEANVDSWLSHNPMGIPTERELAVQAKGGDVYRCMFKKR</sequence>
<evidence type="ECO:0000256" key="4">
    <source>
        <dbReference type="ARBA" id="ARBA00022679"/>
    </source>
</evidence>
<keyword evidence="4 7" id="KW-0808">Transferase</keyword>
<dbReference type="InterPro" id="IPR003358">
    <property type="entry name" value="tRNA_(Gua-N-7)_MeTrfase_Trmb"/>
</dbReference>
<dbReference type="EMBL" id="JAFCMP010000068">
    <property type="protein sequence ID" value="KAG5188584.1"/>
    <property type="molecule type" value="Genomic_DNA"/>
</dbReference>
<dbReference type="NCBIfam" id="TIGR00091">
    <property type="entry name" value="tRNA (guanosine(46)-N7)-methyltransferase TrmB"/>
    <property type="match status" value="1"/>
</dbReference>
<reference evidence="7" key="1">
    <citation type="submission" date="2021-02" db="EMBL/GenBank/DDBJ databases">
        <title>First Annotated Genome of the Yellow-green Alga Tribonema minus.</title>
        <authorList>
            <person name="Mahan K.M."/>
        </authorList>
    </citation>
    <scope>NUCLEOTIDE SEQUENCE</scope>
    <source>
        <strain evidence="7">UTEX B ZZ1240</strain>
    </source>
</reference>
<dbReference type="InterPro" id="IPR029063">
    <property type="entry name" value="SAM-dependent_MTases_sf"/>
</dbReference>
<comment type="caution">
    <text evidence="7">The sequence shown here is derived from an EMBL/GenBank/DDBJ whole genome shotgun (WGS) entry which is preliminary data.</text>
</comment>
<dbReference type="GO" id="GO:0043527">
    <property type="term" value="C:tRNA methyltransferase complex"/>
    <property type="evidence" value="ECO:0007669"/>
    <property type="project" value="TreeGrafter"/>
</dbReference>
<evidence type="ECO:0000256" key="1">
    <source>
        <dbReference type="ARBA" id="ARBA00000142"/>
    </source>
</evidence>
<proteinExistence type="predicted"/>
<gene>
    <name evidence="7" type="ORF">JKP88DRAFT_257156</name>
</gene>
<dbReference type="GO" id="GO:0008176">
    <property type="term" value="F:tRNA (guanine(46)-N7)-methyltransferase activity"/>
    <property type="evidence" value="ECO:0007669"/>
    <property type="project" value="UniProtKB-EC"/>
</dbReference>
<organism evidence="7 8">
    <name type="scientific">Tribonema minus</name>
    <dbReference type="NCBI Taxonomy" id="303371"/>
    <lineage>
        <taxon>Eukaryota</taxon>
        <taxon>Sar</taxon>
        <taxon>Stramenopiles</taxon>
        <taxon>Ochrophyta</taxon>
        <taxon>PX clade</taxon>
        <taxon>Xanthophyceae</taxon>
        <taxon>Tribonematales</taxon>
        <taxon>Tribonemataceae</taxon>
        <taxon>Tribonema</taxon>
    </lineage>
</organism>
<keyword evidence="8" id="KW-1185">Reference proteome</keyword>
<dbReference type="Pfam" id="PF02390">
    <property type="entry name" value="Methyltransf_4"/>
    <property type="match status" value="1"/>
</dbReference>
<evidence type="ECO:0000313" key="8">
    <source>
        <dbReference type="Proteomes" id="UP000664859"/>
    </source>
</evidence>
<keyword evidence="3 7" id="KW-0489">Methyltransferase</keyword>
<dbReference type="EC" id="2.1.1.33" evidence="2"/>
<dbReference type="OrthoDB" id="47276at2759"/>
<name>A0A835ZDY0_9STRA</name>
<dbReference type="SUPFAM" id="SSF53335">
    <property type="entry name" value="S-adenosyl-L-methionine-dependent methyltransferases"/>
    <property type="match status" value="1"/>
</dbReference>
<dbReference type="AlphaFoldDB" id="A0A835ZDY0"/>
<dbReference type="CDD" id="cd02440">
    <property type="entry name" value="AdoMet_MTases"/>
    <property type="match status" value="1"/>
</dbReference>
<evidence type="ECO:0000256" key="5">
    <source>
        <dbReference type="ARBA" id="ARBA00022691"/>
    </source>
</evidence>